<dbReference type="InterPro" id="IPR039499">
    <property type="entry name" value="LURA1/LRA25"/>
</dbReference>
<proteinExistence type="predicted"/>
<evidence type="ECO:0000313" key="2">
    <source>
        <dbReference type="EMBL" id="KAK3740869.1"/>
    </source>
</evidence>
<feature type="region of interest" description="Disordered" evidence="1">
    <location>
        <begin position="463"/>
        <end position="508"/>
    </location>
</feature>
<name>A0AAE1CWH6_9GAST</name>
<evidence type="ECO:0000256" key="1">
    <source>
        <dbReference type="SAM" id="MobiDB-lite"/>
    </source>
</evidence>
<dbReference type="AlphaFoldDB" id="A0AAE1CWH6"/>
<feature type="compositionally biased region" description="Low complexity" evidence="1">
    <location>
        <begin position="322"/>
        <end position="336"/>
    </location>
</feature>
<protein>
    <submittedName>
        <fullName evidence="2">Uncharacterized protein</fullName>
    </submittedName>
</protein>
<dbReference type="EMBL" id="JAWDGP010006457">
    <property type="protein sequence ID" value="KAK3740869.1"/>
    <property type="molecule type" value="Genomic_DNA"/>
</dbReference>
<feature type="compositionally biased region" description="Basic and acidic residues" evidence="1">
    <location>
        <begin position="263"/>
        <end position="282"/>
    </location>
</feature>
<comment type="caution">
    <text evidence="2">The sequence shown here is derived from an EMBL/GenBank/DDBJ whole genome shotgun (WGS) entry which is preliminary data.</text>
</comment>
<evidence type="ECO:0000313" key="3">
    <source>
        <dbReference type="Proteomes" id="UP001283361"/>
    </source>
</evidence>
<organism evidence="2 3">
    <name type="scientific">Elysia crispata</name>
    <name type="common">lettuce slug</name>
    <dbReference type="NCBI Taxonomy" id="231223"/>
    <lineage>
        <taxon>Eukaryota</taxon>
        <taxon>Metazoa</taxon>
        <taxon>Spiralia</taxon>
        <taxon>Lophotrochozoa</taxon>
        <taxon>Mollusca</taxon>
        <taxon>Gastropoda</taxon>
        <taxon>Heterobranchia</taxon>
        <taxon>Euthyneura</taxon>
        <taxon>Panpulmonata</taxon>
        <taxon>Sacoglossa</taxon>
        <taxon>Placobranchoidea</taxon>
        <taxon>Plakobranchidae</taxon>
        <taxon>Elysia</taxon>
    </lineage>
</organism>
<dbReference type="Pfam" id="PF14854">
    <property type="entry name" value="LURAP"/>
    <property type="match status" value="1"/>
</dbReference>
<feature type="region of interest" description="Disordered" evidence="1">
    <location>
        <begin position="248"/>
        <end position="385"/>
    </location>
</feature>
<feature type="region of interest" description="Disordered" evidence="1">
    <location>
        <begin position="520"/>
        <end position="560"/>
    </location>
</feature>
<feature type="compositionally biased region" description="Low complexity" evidence="1">
    <location>
        <begin position="59"/>
        <end position="84"/>
    </location>
</feature>
<keyword evidence="3" id="KW-1185">Reference proteome</keyword>
<gene>
    <name evidence="2" type="ORF">RRG08_011331</name>
</gene>
<feature type="compositionally biased region" description="Polar residues" evidence="1">
    <location>
        <begin position="481"/>
        <end position="493"/>
    </location>
</feature>
<dbReference type="Proteomes" id="UP001283361">
    <property type="component" value="Unassembled WGS sequence"/>
</dbReference>
<accession>A0AAE1CWH6</accession>
<sequence length="560" mass="61755">MDVPNIRVADADGCLVPLSLAELKDPVEFSNACRAFYKARVEATAKMKERVRYGGVGTSSCNRSSNSNSSKISNSNNNSDGNSNADGAIGGQDSELADPLDADLNSSVTNCVNNGENARARRRSNRDKSAMDSAMEILRREMADLMDLDLRLMKQLLTLNEEIEDLKWRRRFAWTDNCRSSQEGSFDMMQSAVSLSNKHPALKFSTPSSLSLQLEGDETLRFSVYDDDDHTNTFNRGKIQQNATLEHVKPDRRSATTPSLEFLHPHKTETKYHLTRSDKAERSQSTSKIFAPFDDDKPTEPQNKLIVAGSRGNGGNLRGHDNTTTTRENRLENYTNSSSKGPFPASENETKDRHSPNFSQCKTGLDQKPPNLVLETEPSSSYHSSNYKNQDITSISTFVPSFDPSLGSSCLRSSGSNHISVIHQDTTKSSLRNTHNLRANSQEQPDVSDGFKTIETNLSNTSASQTNAINHGPDPSGPSVFCTSSSNDKQNPTTEHHCPVQGHRKKNRNRFSFKSAASHYKFPSGSSCTHRQTKKKTKGTNSASNGDAESHDSGINDVFN</sequence>
<feature type="compositionally biased region" description="Polar residues" evidence="1">
    <location>
        <begin position="104"/>
        <end position="116"/>
    </location>
</feature>
<reference evidence="2" key="1">
    <citation type="journal article" date="2023" name="G3 (Bethesda)">
        <title>A reference genome for the long-term kleptoplast-retaining sea slug Elysia crispata morphotype clarki.</title>
        <authorList>
            <person name="Eastman K.E."/>
            <person name="Pendleton A.L."/>
            <person name="Shaikh M.A."/>
            <person name="Suttiyut T."/>
            <person name="Ogas R."/>
            <person name="Tomko P."/>
            <person name="Gavelis G."/>
            <person name="Widhalm J.R."/>
            <person name="Wisecaver J.H."/>
        </authorList>
    </citation>
    <scope>NUCLEOTIDE SEQUENCE</scope>
    <source>
        <strain evidence="2">ECLA1</strain>
    </source>
</reference>
<feature type="region of interest" description="Disordered" evidence="1">
    <location>
        <begin position="55"/>
        <end position="130"/>
    </location>
</feature>